<name>A0AA46CBG1_9XANT</name>
<sequence>MGMAGVRVAPIRPSGTFPRKREKAVAAPLHDWTSGLRRPYAA</sequence>
<accession>A0AA46CBG1</accession>
<comment type="caution">
    <text evidence="2">The sequence shown here is derived from an EMBL/GenBank/DDBJ whole genome shotgun (WGS) entry which is preliminary data.</text>
</comment>
<dbReference type="AlphaFoldDB" id="A0AA46CBG1"/>
<protein>
    <submittedName>
        <fullName evidence="2">Uncharacterized protein</fullName>
    </submittedName>
</protein>
<organism evidence="2 3">
    <name type="scientific">Xanthomonas euroxanthea</name>
    <dbReference type="NCBI Taxonomy" id="2259622"/>
    <lineage>
        <taxon>Bacteria</taxon>
        <taxon>Pseudomonadati</taxon>
        <taxon>Pseudomonadota</taxon>
        <taxon>Gammaproteobacteria</taxon>
        <taxon>Lysobacterales</taxon>
        <taxon>Lysobacteraceae</taxon>
        <taxon>Xanthomonas</taxon>
    </lineage>
</organism>
<dbReference type="EMBL" id="UIHB01000007">
    <property type="protein sequence ID" value="SUZ30009.1"/>
    <property type="molecule type" value="Genomic_DNA"/>
</dbReference>
<feature type="region of interest" description="Disordered" evidence="1">
    <location>
        <begin position="1"/>
        <end position="22"/>
    </location>
</feature>
<reference evidence="2 3" key="1">
    <citation type="submission" date="2018-06" db="EMBL/GenBank/DDBJ databases">
        <authorList>
            <person name="Pothier F. J."/>
        </authorList>
    </citation>
    <scope>NUCLEOTIDE SEQUENCE [LARGE SCALE GENOMIC DNA]</scope>
    <source>
        <strain evidence="2 3">CPBF 424</strain>
    </source>
</reference>
<evidence type="ECO:0000313" key="3">
    <source>
        <dbReference type="Proteomes" id="UP000254168"/>
    </source>
</evidence>
<evidence type="ECO:0000313" key="2">
    <source>
        <dbReference type="EMBL" id="SUZ30009.1"/>
    </source>
</evidence>
<dbReference type="Proteomes" id="UP000254168">
    <property type="component" value="Unassembled WGS sequence"/>
</dbReference>
<gene>
    <name evidence="2" type="ORF">CPBF424_38600</name>
</gene>
<evidence type="ECO:0000256" key="1">
    <source>
        <dbReference type="SAM" id="MobiDB-lite"/>
    </source>
</evidence>
<keyword evidence="3" id="KW-1185">Reference proteome</keyword>
<proteinExistence type="predicted"/>